<name>A0A059IY44_TRIIM</name>
<protein>
    <submittedName>
        <fullName evidence="1">Uncharacterized protein</fullName>
    </submittedName>
</protein>
<dbReference type="HOGENOM" id="CLU_1361288_0_0_1"/>
<dbReference type="Proteomes" id="UP000024533">
    <property type="component" value="Unassembled WGS sequence"/>
</dbReference>
<sequence>MDLLRSLGDFSKLPYEIRELIWLEFFPASQKKEPEAPPNTARTSAEVDLRVLRASKGLYNEISHVIYSKTHISFDPSFSLEENEALWATVRFQRRVRRHIIDHGAFFRLENSLSKRDTRFDNFPFDKVASIEIDVSRLPRFASNVVRIIELLERSPALSPMVIRYQRHSYSIYRRNGPMDPYPDNRHGPACSRYITHYILS</sequence>
<proteinExistence type="predicted"/>
<gene>
    <name evidence="1" type="ORF">H109_07891</name>
</gene>
<evidence type="ECO:0000313" key="2">
    <source>
        <dbReference type="Proteomes" id="UP000024533"/>
    </source>
</evidence>
<accession>A0A059IY44</accession>
<comment type="caution">
    <text evidence="1">The sequence shown here is derived from an EMBL/GenBank/DDBJ whole genome shotgun (WGS) entry which is preliminary data.</text>
</comment>
<dbReference type="STRING" id="1215338.A0A059IY44"/>
<organism evidence="1 2">
    <name type="scientific">Trichophyton interdigitale (strain MR816)</name>
    <dbReference type="NCBI Taxonomy" id="1215338"/>
    <lineage>
        <taxon>Eukaryota</taxon>
        <taxon>Fungi</taxon>
        <taxon>Dikarya</taxon>
        <taxon>Ascomycota</taxon>
        <taxon>Pezizomycotina</taxon>
        <taxon>Eurotiomycetes</taxon>
        <taxon>Eurotiomycetidae</taxon>
        <taxon>Onygenales</taxon>
        <taxon>Arthrodermataceae</taxon>
        <taxon>Trichophyton</taxon>
    </lineage>
</organism>
<reference evidence="1 2" key="1">
    <citation type="submission" date="2014-02" db="EMBL/GenBank/DDBJ databases">
        <title>The Genome Sequence of Trichophyton interdigitale MR816.</title>
        <authorList>
            <consortium name="The Broad Institute Genomics Platform"/>
            <person name="Cuomo C.A."/>
            <person name="White T.C."/>
            <person name="Graser Y."/>
            <person name="Martinez-Rossi N."/>
            <person name="Heitman J."/>
            <person name="Young S.K."/>
            <person name="Zeng Q."/>
            <person name="Gargeya S."/>
            <person name="Abouelleil A."/>
            <person name="Alvarado L."/>
            <person name="Chapman S.B."/>
            <person name="Gainer-Dewar J."/>
            <person name="Goldberg J."/>
            <person name="Griggs A."/>
            <person name="Gujja S."/>
            <person name="Hansen M."/>
            <person name="Howarth C."/>
            <person name="Imamovic A."/>
            <person name="Larimer J."/>
            <person name="Martinez D."/>
            <person name="Murphy C."/>
            <person name="Pearson M.D."/>
            <person name="Persinoti G."/>
            <person name="Poon T."/>
            <person name="Priest M."/>
            <person name="Roberts A.D."/>
            <person name="Saif S."/>
            <person name="Shea T.D."/>
            <person name="Sykes S.N."/>
            <person name="Wortman J."/>
            <person name="Nusbaum C."/>
            <person name="Birren B."/>
        </authorList>
    </citation>
    <scope>NUCLEOTIDE SEQUENCE [LARGE SCALE GENOMIC DNA]</scope>
    <source>
        <strain evidence="1 2">MR816</strain>
    </source>
</reference>
<dbReference type="OMA" id="IWLEFFP"/>
<dbReference type="AlphaFoldDB" id="A0A059IY44"/>
<evidence type="ECO:0000313" key="1">
    <source>
        <dbReference type="EMBL" id="KDB20142.1"/>
    </source>
</evidence>
<dbReference type="OrthoDB" id="3940621at2759"/>
<dbReference type="EMBL" id="AOKY01000887">
    <property type="protein sequence ID" value="KDB20142.1"/>
    <property type="molecule type" value="Genomic_DNA"/>
</dbReference>
<keyword evidence="2" id="KW-1185">Reference proteome</keyword>